<evidence type="ECO:0000256" key="3">
    <source>
        <dbReference type="SAM" id="Phobius"/>
    </source>
</evidence>
<keyword evidence="1" id="KW-0677">Repeat</keyword>
<sequence>MTSETVIVGSVSVMLSLLSVSCLLWTLPILDRKIFEIKFQLDRDMMNFGSTSDQFWAKIERLREQVDGLNMWKQRNVRQGYRTSGSLCRCDDFTTCPSGPTGDIGEPGADGEPGAAGVAGIKGQPGKLYRPLVPPVTERCKICPEGQKGVTGQCGLPGLAGNKGPAGSPGAPGTNGATGPCGPKGESGMPGMNGKWFVLDF</sequence>
<dbReference type="Pfam" id="PF01391">
    <property type="entry name" value="Collagen"/>
    <property type="match status" value="1"/>
</dbReference>
<protein>
    <submittedName>
        <fullName evidence="5">Col_cuticle_N domain-containing protein</fullName>
    </submittedName>
</protein>
<keyword evidence="3" id="KW-0812">Transmembrane</keyword>
<organism evidence="4 5">
    <name type="scientific">Romanomermis culicivorax</name>
    <name type="common">Nematode worm</name>
    <dbReference type="NCBI Taxonomy" id="13658"/>
    <lineage>
        <taxon>Eukaryota</taxon>
        <taxon>Metazoa</taxon>
        <taxon>Ecdysozoa</taxon>
        <taxon>Nematoda</taxon>
        <taxon>Enoplea</taxon>
        <taxon>Dorylaimia</taxon>
        <taxon>Mermithida</taxon>
        <taxon>Mermithoidea</taxon>
        <taxon>Mermithidae</taxon>
        <taxon>Romanomermis</taxon>
    </lineage>
</organism>
<dbReference type="PANTHER" id="PTHR24637">
    <property type="entry name" value="COLLAGEN"/>
    <property type="match status" value="1"/>
</dbReference>
<keyword evidence="3" id="KW-1133">Transmembrane helix</keyword>
<name>A0A915KWK9_ROMCU</name>
<evidence type="ECO:0000256" key="2">
    <source>
        <dbReference type="SAM" id="MobiDB-lite"/>
    </source>
</evidence>
<feature type="region of interest" description="Disordered" evidence="2">
    <location>
        <begin position="161"/>
        <end position="189"/>
    </location>
</feature>
<reference evidence="5" key="1">
    <citation type="submission" date="2022-11" db="UniProtKB">
        <authorList>
            <consortium name="WormBaseParasite"/>
        </authorList>
    </citation>
    <scope>IDENTIFICATION</scope>
</reference>
<keyword evidence="4" id="KW-1185">Reference proteome</keyword>
<dbReference type="InterPro" id="IPR008160">
    <property type="entry name" value="Collagen"/>
</dbReference>
<dbReference type="PANTHER" id="PTHR24637:SF417">
    <property type="entry name" value="COL_CUTICLE_N DOMAIN-CONTAINING PROTEIN"/>
    <property type="match status" value="1"/>
</dbReference>
<proteinExistence type="predicted"/>
<evidence type="ECO:0000313" key="5">
    <source>
        <dbReference type="WBParaSite" id="nRc.2.0.1.t42544-RA"/>
    </source>
</evidence>
<dbReference type="Proteomes" id="UP000887565">
    <property type="component" value="Unplaced"/>
</dbReference>
<evidence type="ECO:0000256" key="1">
    <source>
        <dbReference type="ARBA" id="ARBA00022737"/>
    </source>
</evidence>
<dbReference type="OMA" id="NAPAYTH"/>
<dbReference type="WBParaSite" id="nRc.2.0.1.t42544-RA">
    <property type="protein sequence ID" value="nRc.2.0.1.t42544-RA"/>
    <property type="gene ID" value="nRc.2.0.1.g42544"/>
</dbReference>
<keyword evidence="3" id="KW-0472">Membrane</keyword>
<evidence type="ECO:0000313" key="4">
    <source>
        <dbReference type="Proteomes" id="UP000887565"/>
    </source>
</evidence>
<feature type="transmembrane region" description="Helical" evidence="3">
    <location>
        <begin position="6"/>
        <end position="30"/>
    </location>
</feature>
<dbReference type="AlphaFoldDB" id="A0A915KWK9"/>
<accession>A0A915KWK9</accession>
<feature type="compositionally biased region" description="Low complexity" evidence="2">
    <location>
        <begin position="161"/>
        <end position="183"/>
    </location>
</feature>